<evidence type="ECO:0000313" key="1">
    <source>
        <dbReference type="EMBL" id="SIT40630.1"/>
    </source>
</evidence>
<keyword evidence="2" id="KW-1185">Reference proteome</keyword>
<evidence type="ECO:0000313" key="2">
    <source>
        <dbReference type="Proteomes" id="UP000187012"/>
    </source>
</evidence>
<sequence length="105" mass="11977">MIPIEAWELMLLPVEDAGCWPAVARRVAPDFLFLRDTLASICRYGGEQEGCHRLSESSKYHHGASFLAVHSVWQFEGKVMHLVAKHLVDRSNMLGSLRFESHDFH</sequence>
<dbReference type="STRING" id="1247936.BN2475_270018"/>
<proteinExistence type="predicted"/>
<accession>A0A1N7RZR1</accession>
<protein>
    <submittedName>
        <fullName evidence="1">Uncharacterized protein</fullName>
    </submittedName>
</protein>
<name>A0A1N7RZR1_9BURK</name>
<gene>
    <name evidence="1" type="ORF">BN2475_270018</name>
</gene>
<reference evidence="1 2" key="1">
    <citation type="submission" date="2016-12" db="EMBL/GenBank/DDBJ databases">
        <authorList>
            <person name="Song W.-J."/>
            <person name="Kurnit D.M."/>
        </authorList>
    </citation>
    <scope>NUCLEOTIDE SEQUENCE [LARGE SCALE GENOMIC DNA]</scope>
    <source>
        <strain evidence="1 2">STM7296</strain>
    </source>
</reference>
<dbReference type="Proteomes" id="UP000187012">
    <property type="component" value="Unassembled WGS sequence"/>
</dbReference>
<organism evidence="1 2">
    <name type="scientific">Paraburkholderia ribeironis</name>
    <dbReference type="NCBI Taxonomy" id="1247936"/>
    <lineage>
        <taxon>Bacteria</taxon>
        <taxon>Pseudomonadati</taxon>
        <taxon>Pseudomonadota</taxon>
        <taxon>Betaproteobacteria</taxon>
        <taxon>Burkholderiales</taxon>
        <taxon>Burkholderiaceae</taxon>
        <taxon>Paraburkholderia</taxon>
    </lineage>
</organism>
<dbReference type="EMBL" id="CYGX02000027">
    <property type="protein sequence ID" value="SIT40630.1"/>
    <property type="molecule type" value="Genomic_DNA"/>
</dbReference>
<dbReference type="AlphaFoldDB" id="A0A1N7RZR1"/>